<protein>
    <recommendedName>
        <fullName evidence="4">Alginate export domain-containing protein</fullName>
    </recommendedName>
</protein>
<evidence type="ECO:0008006" key="4">
    <source>
        <dbReference type="Google" id="ProtNLM"/>
    </source>
</evidence>
<dbReference type="RefSeq" id="WP_259095325.1">
    <property type="nucleotide sequence ID" value="NZ_CP130454.1"/>
</dbReference>
<sequence length="454" mass="51386">MLRWCQIGKVALLVAIALMSNAFAADSEDDKLKVSGFVDGYFAFNTTNSAASVVAAPNYTFKVENALHNFTFRRNRPRLQLAEIVLERPMTEKRFGFRLDLNAGTTTQWVHQAEPAGRSWAYVQQALVSVPLGKGYLDLGKFVTHHGAEVIESKDNWNYSRSLLFAWAIPYYHTGLRYWLPVGKSEKLCLHLYQGWNCVEDNNRSKSIGLMWQRSTDKYALTVNYTGGAELPNSSRLRHLIDVVFVKPVNAKDTLMLNADWARDNAASATWYGLAVYWRRQLRGERFLTVRAEWFRDADGFATGLKQTVKEVTFTYELPVVWLRGTFVRLELRHDFSDAAVFSSGCRSQPAKSRGRRCAIGAHGKAIVQDGWLVGRGGWDDPKGFRERALSTVAEAVGKVGQAASNWRSAHPDRPDESRCDHSCFAECFLPHRRNHEGTLGRFRRWIGQSPLGQ</sequence>
<proteinExistence type="predicted"/>
<evidence type="ECO:0000313" key="2">
    <source>
        <dbReference type="EMBL" id="MCS3919147.1"/>
    </source>
</evidence>
<evidence type="ECO:0000256" key="1">
    <source>
        <dbReference type="SAM" id="SignalP"/>
    </source>
</evidence>
<dbReference type="EMBL" id="JANUCP010000002">
    <property type="protein sequence ID" value="MCS3919147.1"/>
    <property type="molecule type" value="Genomic_DNA"/>
</dbReference>
<feature type="signal peptide" evidence="1">
    <location>
        <begin position="1"/>
        <end position="24"/>
    </location>
</feature>
<comment type="caution">
    <text evidence="2">The sequence shown here is derived from an EMBL/GenBank/DDBJ whole genome shotgun (WGS) entry which is preliminary data.</text>
</comment>
<keyword evidence="1" id="KW-0732">Signal</keyword>
<evidence type="ECO:0000313" key="3">
    <source>
        <dbReference type="Proteomes" id="UP001204798"/>
    </source>
</evidence>
<feature type="chain" id="PRO_5046388782" description="Alginate export domain-containing protein" evidence="1">
    <location>
        <begin position="25"/>
        <end position="454"/>
    </location>
</feature>
<keyword evidence="3" id="KW-1185">Reference proteome</keyword>
<dbReference type="Proteomes" id="UP001204798">
    <property type="component" value="Unassembled WGS sequence"/>
</dbReference>
<gene>
    <name evidence="2" type="ORF">M2350_001547</name>
</gene>
<name>A0ABT2EMG8_9BACT</name>
<dbReference type="Pfam" id="PF07642">
    <property type="entry name" value="BBP2"/>
    <property type="match status" value="1"/>
</dbReference>
<dbReference type="InterPro" id="IPR011486">
    <property type="entry name" value="BBP2"/>
</dbReference>
<accession>A0ABT2EMG8</accession>
<organism evidence="2 3">
    <name type="scientific">Candidatus Fervidibacter sacchari</name>
    <dbReference type="NCBI Taxonomy" id="1448929"/>
    <lineage>
        <taxon>Bacteria</taxon>
        <taxon>Candidatus Fervidibacterota</taxon>
        <taxon>Candidatus Fervidibacter</taxon>
    </lineage>
</organism>
<reference evidence="2 3" key="1">
    <citation type="submission" date="2022-08" db="EMBL/GenBank/DDBJ databases">
        <title>Bacterial and archaeal communities from various locations to study Microbial Dark Matter (Phase II).</title>
        <authorList>
            <person name="Stepanauskas R."/>
        </authorList>
    </citation>
    <scope>NUCLEOTIDE SEQUENCE [LARGE SCALE GENOMIC DNA]</scope>
    <source>
        <strain evidence="2 3">PD1</strain>
    </source>
</reference>